<dbReference type="GO" id="GO:0005684">
    <property type="term" value="C:U2-type spliceosomal complex"/>
    <property type="evidence" value="ECO:0007669"/>
    <property type="project" value="TreeGrafter"/>
</dbReference>
<feature type="compositionally biased region" description="Acidic residues" evidence="24">
    <location>
        <begin position="46"/>
        <end position="58"/>
    </location>
</feature>
<name>A0A813M6Z3_9BILA</name>
<dbReference type="PANTHER" id="PTHR15608:SF0">
    <property type="entry name" value="HIV TAT-SPECIFIC FACTOR 1"/>
    <property type="match status" value="1"/>
</dbReference>
<dbReference type="InterPro" id="IPR034393">
    <property type="entry name" value="TatSF1-like"/>
</dbReference>
<dbReference type="Gene3D" id="3.30.70.330">
    <property type="match status" value="2"/>
</dbReference>
<dbReference type="CDD" id="cd12281">
    <property type="entry name" value="RRM1_TatSF1_like"/>
    <property type="match status" value="1"/>
</dbReference>
<keyword evidence="6" id="KW-0597">Phosphoprotein</keyword>
<proteinExistence type="inferred from homology"/>
<keyword evidence="10" id="KW-0227">DNA damage</keyword>
<sequence>MSDVSETEEENGLQEKPKKQQYTHATRDISNRPKKHKTEKSLEDNLNSDEEFEYESDEEYYQKLMTQTEDEEDDLKRQLRLEKEEAERIAKEGEKNTRRDPDGTEYEWDPKIKGWFPVFSDRQLIDYQQNYGVQAQNAPAAAAQTVSQLNTKLLENTFYLFNGSFFKWDFKENKWIAADTPVYAYVDYLTGISYEWNQEANQWQAKDQKNTSVKSSENSQTEKNVNKEKKKREGWFEMEDEKNTNVYVSGLPLDTTDEEFEELMSKYGIIMKDPLTHKLKIKLYKDENEEVKGDGRCCYLMPESVKLCLQLMDESVYRDHKIHVEKAKFEQKGTFDPSKAKTLTDSQKKKLSKAKEKKLLEKQRQKLLDWEERPEIVRQKHEKVVVIKNIFSPSDFEKKNRSLLTKFRDDLRAELEVYGDVKKIIVHERNPEGVVTVSFKDVEMADSCCEYLNNRVWKNGRIITCETWDGETKYEIEETDEERERRLAEWHQFLEEEEEDDEN</sequence>
<dbReference type="GO" id="GO:0006281">
    <property type="term" value="P:DNA repair"/>
    <property type="evidence" value="ECO:0007669"/>
    <property type="project" value="UniProtKB-KW"/>
</dbReference>
<feature type="compositionally biased region" description="Basic and acidic residues" evidence="24">
    <location>
        <begin position="224"/>
        <end position="233"/>
    </location>
</feature>
<evidence type="ECO:0000256" key="9">
    <source>
        <dbReference type="ARBA" id="ARBA00022737"/>
    </source>
</evidence>
<comment type="similarity">
    <text evidence="3">Belongs to the HTATSF1 family.</text>
</comment>
<accession>A0A813M6Z3</accession>
<dbReference type="GO" id="GO:0003723">
    <property type="term" value="F:RNA binding"/>
    <property type="evidence" value="ECO:0007669"/>
    <property type="project" value="UniProtKB-UniRule"/>
</dbReference>
<keyword evidence="15" id="KW-0010">Activator</keyword>
<dbReference type="InterPro" id="IPR012677">
    <property type="entry name" value="Nucleotide-bd_a/b_plait_sf"/>
</dbReference>
<evidence type="ECO:0000256" key="6">
    <source>
        <dbReference type="ARBA" id="ARBA00022553"/>
    </source>
</evidence>
<organism evidence="26 27">
    <name type="scientific">Brachionus calyciflorus</name>
    <dbReference type="NCBI Taxonomy" id="104777"/>
    <lineage>
        <taxon>Eukaryota</taxon>
        <taxon>Metazoa</taxon>
        <taxon>Spiralia</taxon>
        <taxon>Gnathifera</taxon>
        <taxon>Rotifera</taxon>
        <taxon>Eurotatoria</taxon>
        <taxon>Monogononta</taxon>
        <taxon>Pseudotrocha</taxon>
        <taxon>Ploima</taxon>
        <taxon>Brachionidae</taxon>
        <taxon>Brachionus</taxon>
    </lineage>
</organism>
<dbReference type="OrthoDB" id="10258585at2759"/>
<dbReference type="EMBL" id="CAJNOC010000095">
    <property type="protein sequence ID" value="CAF0714484.1"/>
    <property type="molecule type" value="Genomic_DNA"/>
</dbReference>
<evidence type="ECO:0000256" key="21">
    <source>
        <dbReference type="ARBA" id="ARBA00073773"/>
    </source>
</evidence>
<keyword evidence="4" id="KW-0158">Chromosome</keyword>
<protein>
    <recommendedName>
        <fullName evidence="21">17S U2 SnRNP complex component HTATSF1</fullName>
    </recommendedName>
</protein>
<comment type="subunit">
    <text evidence="20">Component of the 17S U2 SnRNP complex, a ribonucleoprotein complex that contains small nuclear RNA (snRNA) U2 and a number of specific proteins. Within the 17S U2 SnRNP complex, interacts (via UHM region) directly with SF3B1. Component of a complex which is at least composed of HTATSF1/Tat-SF1, the P-TEFb complex components CDK9 and CCNT1, RNA polymerase II, SUPT5H, and NCL/nucleolin. Interacts with GTF2F2/RAP30 and POLR2A. Interacts with TCERG1/CA150. Interacts with (poly-ADP-ribosylated) RPA1; promoting HTATSF1 recruitment to DNA damage sites. Interacts (when phosphorylated) with TOPBP1; promoting recruitment of TOPBP1 to DNA damage sites during S-phase.</text>
</comment>
<dbReference type="InterPro" id="IPR035979">
    <property type="entry name" value="RBD_domain_sf"/>
</dbReference>
<keyword evidence="16" id="KW-0804">Transcription</keyword>
<dbReference type="PROSITE" id="PS50102">
    <property type="entry name" value="RRM"/>
    <property type="match status" value="1"/>
</dbReference>
<evidence type="ECO:0000256" key="15">
    <source>
        <dbReference type="ARBA" id="ARBA00023159"/>
    </source>
</evidence>
<dbReference type="FunFam" id="3.30.70.330:FF:000105">
    <property type="entry name" value="HIV Tat-specific factor 1 homolog"/>
    <property type="match status" value="1"/>
</dbReference>
<comment type="subcellular location">
    <subcellularLocation>
        <location evidence="2">Chromosome</location>
    </subcellularLocation>
    <subcellularLocation>
        <location evidence="1">Nucleus</location>
    </subcellularLocation>
</comment>
<reference evidence="26" key="1">
    <citation type="submission" date="2021-02" db="EMBL/GenBank/DDBJ databases">
        <authorList>
            <person name="Nowell W R."/>
        </authorList>
    </citation>
    <scope>NUCLEOTIDE SEQUENCE</scope>
    <source>
        <strain evidence="26">Ploen Becks lab</strain>
    </source>
</reference>
<evidence type="ECO:0000256" key="2">
    <source>
        <dbReference type="ARBA" id="ARBA00004286"/>
    </source>
</evidence>
<dbReference type="AlphaFoldDB" id="A0A813M6Z3"/>
<evidence type="ECO:0000256" key="17">
    <source>
        <dbReference type="ARBA" id="ARBA00023187"/>
    </source>
</evidence>
<evidence type="ECO:0000256" key="4">
    <source>
        <dbReference type="ARBA" id="ARBA00022454"/>
    </source>
</evidence>
<keyword evidence="14" id="KW-0805">Transcription regulation</keyword>
<keyword evidence="9" id="KW-0677">Repeat</keyword>
<evidence type="ECO:0000259" key="25">
    <source>
        <dbReference type="PROSITE" id="PS50102"/>
    </source>
</evidence>
<keyword evidence="11" id="KW-0832">Ubl conjugation</keyword>
<dbReference type="GO" id="GO:0000398">
    <property type="term" value="P:mRNA splicing, via spliceosome"/>
    <property type="evidence" value="ECO:0007669"/>
    <property type="project" value="InterPro"/>
</dbReference>
<feature type="region of interest" description="Disordered" evidence="24">
    <location>
        <begin position="206"/>
        <end position="233"/>
    </location>
</feature>
<keyword evidence="13" id="KW-0007">Acetylation</keyword>
<feature type="coiled-coil region" evidence="23">
    <location>
        <begin position="65"/>
        <end position="96"/>
    </location>
</feature>
<evidence type="ECO:0000256" key="20">
    <source>
        <dbReference type="ARBA" id="ARBA00062124"/>
    </source>
</evidence>
<dbReference type="CDD" id="cd12282">
    <property type="entry name" value="RRM2_TatSF1_like"/>
    <property type="match status" value="1"/>
</dbReference>
<gene>
    <name evidence="26" type="ORF">OXX778_LOCUS1479</name>
</gene>
<keyword evidence="27" id="KW-1185">Reference proteome</keyword>
<evidence type="ECO:0000256" key="13">
    <source>
        <dbReference type="ARBA" id="ARBA00022990"/>
    </source>
</evidence>
<evidence type="ECO:0000256" key="12">
    <source>
        <dbReference type="ARBA" id="ARBA00022884"/>
    </source>
</evidence>
<dbReference type="SUPFAM" id="SSF54928">
    <property type="entry name" value="RNA-binding domain, RBD"/>
    <property type="match status" value="2"/>
</dbReference>
<dbReference type="Pfam" id="PF00076">
    <property type="entry name" value="RRM_1"/>
    <property type="match status" value="1"/>
</dbReference>
<evidence type="ECO:0000256" key="19">
    <source>
        <dbReference type="ARBA" id="ARBA00023242"/>
    </source>
</evidence>
<evidence type="ECO:0000256" key="18">
    <source>
        <dbReference type="ARBA" id="ARBA00023204"/>
    </source>
</evidence>
<dbReference type="PANTHER" id="PTHR15608">
    <property type="entry name" value="SPLICING FACTOR U2AF-ASSOCIATED PROTEIN 2"/>
    <property type="match status" value="1"/>
</dbReference>
<keyword evidence="19" id="KW-0539">Nucleus</keyword>
<evidence type="ECO:0000256" key="7">
    <source>
        <dbReference type="ARBA" id="ARBA00022664"/>
    </source>
</evidence>
<keyword evidence="17" id="KW-0508">mRNA splicing</keyword>
<dbReference type="InterPro" id="IPR000504">
    <property type="entry name" value="RRM_dom"/>
</dbReference>
<evidence type="ECO:0000313" key="26">
    <source>
        <dbReference type="EMBL" id="CAF0714484.1"/>
    </source>
</evidence>
<feature type="compositionally biased region" description="Acidic residues" evidence="24">
    <location>
        <begin position="1"/>
        <end position="12"/>
    </location>
</feature>
<keyword evidence="18" id="KW-0234">DNA repair</keyword>
<comment type="caution">
    <text evidence="26">The sequence shown here is derived from an EMBL/GenBank/DDBJ whole genome shotgun (WGS) entry which is preliminary data.</text>
</comment>
<evidence type="ECO:0000313" key="27">
    <source>
        <dbReference type="Proteomes" id="UP000663879"/>
    </source>
</evidence>
<evidence type="ECO:0000256" key="23">
    <source>
        <dbReference type="SAM" id="Coils"/>
    </source>
</evidence>
<dbReference type="SMART" id="SM00360">
    <property type="entry name" value="RRM"/>
    <property type="match status" value="2"/>
</dbReference>
<evidence type="ECO:0000256" key="22">
    <source>
        <dbReference type="PROSITE-ProRule" id="PRU00176"/>
    </source>
</evidence>
<evidence type="ECO:0000256" key="16">
    <source>
        <dbReference type="ARBA" id="ARBA00023163"/>
    </source>
</evidence>
<dbReference type="InterPro" id="IPR034392">
    <property type="entry name" value="TatSF1-like_RRM1"/>
</dbReference>
<evidence type="ECO:0000256" key="5">
    <source>
        <dbReference type="ARBA" id="ARBA00022499"/>
    </source>
</evidence>
<keyword evidence="8" id="KW-0747">Spliceosome</keyword>
<feature type="compositionally biased region" description="Polar residues" evidence="24">
    <location>
        <begin position="206"/>
        <end position="221"/>
    </location>
</feature>
<keyword evidence="7" id="KW-0507">mRNA processing</keyword>
<evidence type="ECO:0000256" key="8">
    <source>
        <dbReference type="ARBA" id="ARBA00022728"/>
    </source>
</evidence>
<keyword evidence="23" id="KW-0175">Coiled coil</keyword>
<evidence type="ECO:0000256" key="3">
    <source>
        <dbReference type="ARBA" id="ARBA00007747"/>
    </source>
</evidence>
<evidence type="ECO:0000256" key="11">
    <source>
        <dbReference type="ARBA" id="ARBA00022843"/>
    </source>
</evidence>
<evidence type="ECO:0000256" key="24">
    <source>
        <dbReference type="SAM" id="MobiDB-lite"/>
    </source>
</evidence>
<dbReference type="GO" id="GO:0005686">
    <property type="term" value="C:U2 snRNP"/>
    <property type="evidence" value="ECO:0007669"/>
    <property type="project" value="TreeGrafter"/>
</dbReference>
<dbReference type="GO" id="GO:0005694">
    <property type="term" value="C:chromosome"/>
    <property type="evidence" value="ECO:0007669"/>
    <property type="project" value="UniProtKB-SubCell"/>
</dbReference>
<dbReference type="Proteomes" id="UP000663879">
    <property type="component" value="Unassembled WGS sequence"/>
</dbReference>
<feature type="domain" description="RRM" evidence="25">
    <location>
        <begin position="244"/>
        <end position="329"/>
    </location>
</feature>
<feature type="region of interest" description="Disordered" evidence="24">
    <location>
        <begin position="1"/>
        <end position="58"/>
    </location>
</feature>
<dbReference type="FunFam" id="3.30.70.330:FF:000202">
    <property type="entry name" value="HIV Tat-specific factor 1"/>
    <property type="match status" value="1"/>
</dbReference>
<evidence type="ECO:0000256" key="1">
    <source>
        <dbReference type="ARBA" id="ARBA00004123"/>
    </source>
</evidence>
<keyword evidence="5" id="KW-1017">Isopeptide bond</keyword>
<keyword evidence="12 22" id="KW-0694">RNA-binding</keyword>
<evidence type="ECO:0000256" key="14">
    <source>
        <dbReference type="ARBA" id="ARBA00023015"/>
    </source>
</evidence>
<evidence type="ECO:0000256" key="10">
    <source>
        <dbReference type="ARBA" id="ARBA00022763"/>
    </source>
</evidence>